<name>A0A5C4NDD2_9RHOB</name>
<dbReference type="OrthoDB" id="582170at2"/>
<dbReference type="GO" id="GO:0000160">
    <property type="term" value="P:phosphorelay signal transduction system"/>
    <property type="evidence" value="ECO:0007669"/>
    <property type="project" value="InterPro"/>
</dbReference>
<keyword evidence="1" id="KW-0597">Phosphoprotein</keyword>
<evidence type="ECO:0000259" key="2">
    <source>
        <dbReference type="PROSITE" id="PS50110"/>
    </source>
</evidence>
<organism evidence="3 4">
    <name type="scientific">Rubellimicrobium roseum</name>
    <dbReference type="NCBI Taxonomy" id="687525"/>
    <lineage>
        <taxon>Bacteria</taxon>
        <taxon>Pseudomonadati</taxon>
        <taxon>Pseudomonadota</taxon>
        <taxon>Alphaproteobacteria</taxon>
        <taxon>Rhodobacterales</taxon>
        <taxon>Roseobacteraceae</taxon>
        <taxon>Rubellimicrobium</taxon>
    </lineage>
</organism>
<accession>A0A5C4NDD2</accession>
<dbReference type="Proteomes" id="UP000305709">
    <property type="component" value="Unassembled WGS sequence"/>
</dbReference>
<sequence>MFNSALPRDTPVLPPLNGRRVLVVEDEYVLADDLRAELEARGAKVIGPVATLLDGLNIVQQGPVPDLAILDINLQGEMVYPLADVLRELGVPFLFATGYDAQAIPVRYADVPRAEKPVELARWQEIATKRTA</sequence>
<gene>
    <name evidence="3" type="ORF">FHG71_15355</name>
</gene>
<protein>
    <submittedName>
        <fullName evidence="3">Response regulator</fullName>
    </submittedName>
</protein>
<dbReference type="PROSITE" id="PS50110">
    <property type="entry name" value="RESPONSE_REGULATORY"/>
    <property type="match status" value="1"/>
</dbReference>
<dbReference type="InterPro" id="IPR001789">
    <property type="entry name" value="Sig_transdc_resp-reg_receiver"/>
</dbReference>
<feature type="domain" description="Response regulatory" evidence="2">
    <location>
        <begin position="20"/>
        <end position="131"/>
    </location>
</feature>
<dbReference type="InterPro" id="IPR011006">
    <property type="entry name" value="CheY-like_superfamily"/>
</dbReference>
<feature type="modified residue" description="4-aspartylphosphate" evidence="1">
    <location>
        <position position="71"/>
    </location>
</feature>
<keyword evidence="4" id="KW-1185">Reference proteome</keyword>
<evidence type="ECO:0000256" key="1">
    <source>
        <dbReference type="PROSITE-ProRule" id="PRU00169"/>
    </source>
</evidence>
<reference evidence="3 4" key="1">
    <citation type="submission" date="2019-06" db="EMBL/GenBank/DDBJ databases">
        <authorList>
            <person name="Jiang L."/>
        </authorList>
    </citation>
    <scope>NUCLEOTIDE SEQUENCE [LARGE SCALE GENOMIC DNA]</scope>
    <source>
        <strain evidence="3 4">YIM 48858</strain>
    </source>
</reference>
<dbReference type="AlphaFoldDB" id="A0A5C4NDD2"/>
<comment type="caution">
    <text evidence="3">The sequence shown here is derived from an EMBL/GenBank/DDBJ whole genome shotgun (WGS) entry which is preliminary data.</text>
</comment>
<dbReference type="SUPFAM" id="SSF52172">
    <property type="entry name" value="CheY-like"/>
    <property type="match status" value="1"/>
</dbReference>
<evidence type="ECO:0000313" key="3">
    <source>
        <dbReference type="EMBL" id="TNC67572.1"/>
    </source>
</evidence>
<dbReference type="Gene3D" id="3.40.50.2300">
    <property type="match status" value="1"/>
</dbReference>
<evidence type="ECO:0000313" key="4">
    <source>
        <dbReference type="Proteomes" id="UP000305709"/>
    </source>
</evidence>
<dbReference type="RefSeq" id="WP_139082580.1">
    <property type="nucleotide sequence ID" value="NZ_VDFV01000027.1"/>
</dbReference>
<proteinExistence type="predicted"/>
<dbReference type="EMBL" id="VDFV01000027">
    <property type="protein sequence ID" value="TNC67572.1"/>
    <property type="molecule type" value="Genomic_DNA"/>
</dbReference>